<accession>A0A2S7IJD7</accession>
<dbReference type="PROSITE" id="PS00894">
    <property type="entry name" value="HTH_DEOR_1"/>
    <property type="match status" value="1"/>
</dbReference>
<organism evidence="6 7">
    <name type="scientific">Siphonobacter curvatus</name>
    <dbReference type="NCBI Taxonomy" id="2094562"/>
    <lineage>
        <taxon>Bacteria</taxon>
        <taxon>Pseudomonadati</taxon>
        <taxon>Bacteroidota</taxon>
        <taxon>Cytophagia</taxon>
        <taxon>Cytophagales</taxon>
        <taxon>Cytophagaceae</taxon>
        <taxon>Siphonobacter</taxon>
    </lineage>
</organism>
<dbReference type="SMART" id="SM01134">
    <property type="entry name" value="DeoRC"/>
    <property type="match status" value="1"/>
</dbReference>
<dbReference type="InterPro" id="IPR001034">
    <property type="entry name" value="DeoR_HTH"/>
</dbReference>
<dbReference type="Pfam" id="PF00455">
    <property type="entry name" value="DeoRC"/>
    <property type="match status" value="1"/>
</dbReference>
<keyword evidence="1" id="KW-0678">Repressor</keyword>
<dbReference type="InterPro" id="IPR036388">
    <property type="entry name" value="WH-like_DNA-bd_sf"/>
</dbReference>
<dbReference type="SMART" id="SM00420">
    <property type="entry name" value="HTH_DEOR"/>
    <property type="match status" value="1"/>
</dbReference>
<comment type="caution">
    <text evidence="6">The sequence shown here is derived from an EMBL/GenBank/DDBJ whole genome shotgun (WGS) entry which is preliminary data.</text>
</comment>
<dbReference type="OrthoDB" id="9797223at2"/>
<keyword evidence="7" id="KW-1185">Reference proteome</keyword>
<evidence type="ECO:0000313" key="7">
    <source>
        <dbReference type="Proteomes" id="UP000239590"/>
    </source>
</evidence>
<evidence type="ECO:0000256" key="4">
    <source>
        <dbReference type="ARBA" id="ARBA00023163"/>
    </source>
</evidence>
<dbReference type="InterPro" id="IPR014036">
    <property type="entry name" value="DeoR-like_C"/>
</dbReference>
<dbReference type="EMBL" id="PTRA01000002">
    <property type="protein sequence ID" value="PQA56829.1"/>
    <property type="molecule type" value="Genomic_DNA"/>
</dbReference>
<name>A0A2S7IJD7_9BACT</name>
<gene>
    <name evidence="6" type="ORF">C5O19_15950</name>
</gene>
<keyword evidence="4" id="KW-0804">Transcription</keyword>
<dbReference type="PRINTS" id="PR00037">
    <property type="entry name" value="HTHLACR"/>
</dbReference>
<dbReference type="SUPFAM" id="SSF46785">
    <property type="entry name" value="Winged helix' DNA-binding domain"/>
    <property type="match status" value="1"/>
</dbReference>
<feature type="domain" description="HTH deoR-type" evidence="5">
    <location>
        <begin position="6"/>
        <end position="61"/>
    </location>
</feature>
<dbReference type="PANTHER" id="PTHR30363">
    <property type="entry name" value="HTH-TYPE TRANSCRIPTIONAL REGULATOR SRLR-RELATED"/>
    <property type="match status" value="1"/>
</dbReference>
<dbReference type="SUPFAM" id="SSF100950">
    <property type="entry name" value="NagB/RpiA/CoA transferase-like"/>
    <property type="match status" value="1"/>
</dbReference>
<dbReference type="GO" id="GO:0003700">
    <property type="term" value="F:DNA-binding transcription factor activity"/>
    <property type="evidence" value="ECO:0007669"/>
    <property type="project" value="InterPro"/>
</dbReference>
<keyword evidence="3" id="KW-0238">DNA-binding</keyword>
<dbReference type="RefSeq" id="WP_104714404.1">
    <property type="nucleotide sequence ID" value="NZ_PTRA01000002.1"/>
</dbReference>
<evidence type="ECO:0000313" key="6">
    <source>
        <dbReference type="EMBL" id="PQA56829.1"/>
    </source>
</evidence>
<dbReference type="InterPro" id="IPR018356">
    <property type="entry name" value="Tscrpt_reg_HTH_DeoR_CS"/>
</dbReference>
<evidence type="ECO:0000259" key="5">
    <source>
        <dbReference type="PROSITE" id="PS51000"/>
    </source>
</evidence>
<dbReference type="AlphaFoldDB" id="A0A2S7IJD7"/>
<keyword evidence="2" id="KW-0805">Transcription regulation</keyword>
<dbReference type="Gene3D" id="3.40.50.1360">
    <property type="match status" value="1"/>
</dbReference>
<dbReference type="PANTHER" id="PTHR30363:SF4">
    <property type="entry name" value="GLYCEROL-3-PHOSPHATE REGULON REPRESSOR"/>
    <property type="match status" value="1"/>
</dbReference>
<dbReference type="InterPro" id="IPR050313">
    <property type="entry name" value="Carb_Metab_HTH_regulators"/>
</dbReference>
<sequence length="253" mass="27733">MITLVKKERKELILKHVNIHSRVTFGDLSQLLHVSEETIRRDLNELSDERLIIKIKGGAMAAGNHFSPQSEKSLRYASSSKERIARKAVSLVRDGMIVLIGGGTTVQAFIEAIPDQLRATFVTVNPHTCIALLNKPNLETILIGGKVSTYSQTVIGGDAFLKLADIRADLCIMGTNAIDPTEGITDLEWETVEIKKAMFKAAQTIAILAIAEKLNTSMKLRVCPVTTLDYLITELDASHPSLQPYLALGVKTL</sequence>
<dbReference type="Pfam" id="PF08220">
    <property type="entry name" value="HTH_DeoR"/>
    <property type="match status" value="1"/>
</dbReference>
<evidence type="ECO:0000256" key="2">
    <source>
        <dbReference type="ARBA" id="ARBA00023015"/>
    </source>
</evidence>
<dbReference type="InterPro" id="IPR036390">
    <property type="entry name" value="WH_DNA-bd_sf"/>
</dbReference>
<evidence type="ECO:0000256" key="3">
    <source>
        <dbReference type="ARBA" id="ARBA00023125"/>
    </source>
</evidence>
<dbReference type="InterPro" id="IPR037171">
    <property type="entry name" value="NagB/RpiA_transferase-like"/>
</dbReference>
<reference evidence="7" key="1">
    <citation type="submission" date="2018-02" db="EMBL/GenBank/DDBJ databases">
        <title>Genome sequencing of Solimonas sp. HR-BB.</title>
        <authorList>
            <person name="Lee Y."/>
            <person name="Jeon C.O."/>
        </authorList>
    </citation>
    <scope>NUCLEOTIDE SEQUENCE [LARGE SCALE GENOMIC DNA]</scope>
    <source>
        <strain evidence="7">HR-U</strain>
    </source>
</reference>
<protein>
    <submittedName>
        <fullName evidence="6">DeoR family transcriptional regulator</fullName>
    </submittedName>
</protein>
<dbReference type="GO" id="GO:0003677">
    <property type="term" value="F:DNA binding"/>
    <property type="evidence" value="ECO:0007669"/>
    <property type="project" value="UniProtKB-KW"/>
</dbReference>
<dbReference type="PROSITE" id="PS51000">
    <property type="entry name" value="HTH_DEOR_2"/>
    <property type="match status" value="1"/>
</dbReference>
<evidence type="ECO:0000256" key="1">
    <source>
        <dbReference type="ARBA" id="ARBA00022491"/>
    </source>
</evidence>
<dbReference type="Proteomes" id="UP000239590">
    <property type="component" value="Unassembled WGS sequence"/>
</dbReference>
<dbReference type="Gene3D" id="1.10.10.10">
    <property type="entry name" value="Winged helix-like DNA-binding domain superfamily/Winged helix DNA-binding domain"/>
    <property type="match status" value="1"/>
</dbReference>
<proteinExistence type="predicted"/>